<dbReference type="Proteomes" id="UP000245509">
    <property type="component" value="Unassembled WGS sequence"/>
</dbReference>
<comment type="caution">
    <text evidence="1">The sequence shown here is derived from an EMBL/GenBank/DDBJ whole genome shotgun (WGS) entry which is preliminary data.</text>
</comment>
<gene>
    <name evidence="1" type="ORF">DDW03_001810</name>
</gene>
<reference evidence="1" key="3">
    <citation type="submission" date="2021-11" db="EMBL/GenBank/DDBJ databases">
        <authorList>
            <person name="Munson-Mcgee J."/>
            <person name="Field E."/>
            <person name="Bateson M."/>
            <person name="Rooney C."/>
            <person name="Stepanauskas R."/>
            <person name="Young M."/>
        </authorList>
    </citation>
    <scope>NUCLEOTIDE SEQUENCE</scope>
    <source>
        <strain evidence="1">SCGC AB-777_F03</strain>
    </source>
</reference>
<name>A0AAE3JHB6_NANST</name>
<reference evidence="1" key="2">
    <citation type="submission" date="2017-05" db="EMBL/GenBank/DDBJ databases">
        <authorList>
            <person name="Munson-Mcgee J.H."/>
        </authorList>
    </citation>
    <scope>NUCLEOTIDE SEQUENCE</scope>
    <source>
        <strain evidence="1">SCGC AB-777_F03</strain>
    </source>
</reference>
<organism evidence="1 2">
    <name type="scientific">Nanobsidianus stetteri</name>
    <dbReference type="NCBI Taxonomy" id="1294122"/>
    <lineage>
        <taxon>Archaea</taxon>
        <taxon>Nanobdellota</taxon>
        <taxon>Candidatus Nanoarchaeia</taxon>
        <taxon>Nanoarchaeales</taxon>
        <taxon>Nanopusillaceae</taxon>
        <taxon>Candidatus Nanobsidianus</taxon>
    </lineage>
</organism>
<sequence length="54" mass="6288">MTVNISKVIMVASIGYEEYIKLKIIIVKIKIIKDDIPEREVIVQVLENDIFKLK</sequence>
<dbReference type="EMBL" id="QEFP02000010">
    <property type="protein sequence ID" value="MCC5447132.1"/>
    <property type="molecule type" value="Genomic_DNA"/>
</dbReference>
<evidence type="ECO:0000313" key="2">
    <source>
        <dbReference type="Proteomes" id="UP000245509"/>
    </source>
</evidence>
<proteinExistence type="predicted"/>
<accession>A0AAE3JHB6</accession>
<dbReference type="AlphaFoldDB" id="A0AAE3JHB6"/>
<dbReference type="RefSeq" id="WP_228615356.1">
    <property type="nucleotide sequence ID" value="NZ_QEFP02000010.1"/>
</dbReference>
<protein>
    <submittedName>
        <fullName evidence="1">Uncharacterized protein</fullName>
    </submittedName>
</protein>
<evidence type="ECO:0000313" key="1">
    <source>
        <dbReference type="EMBL" id="MCC5447132.1"/>
    </source>
</evidence>
<reference evidence="1" key="1">
    <citation type="journal article" date="2015" name="Appl. Environ. Microbiol.">
        <title>Nanoarchaeota, Their Sulfolobales Host, and Nanoarchaeota Virus Distribution across Yellowstone National Park Hot Springs.</title>
        <authorList>
            <person name="Munson-McGee J.H."/>
            <person name="Field E.K."/>
            <person name="Bateson M."/>
            <person name="Rooney C."/>
            <person name="Stepanauskas R."/>
            <person name="Young M.J."/>
        </authorList>
    </citation>
    <scope>NUCLEOTIDE SEQUENCE</scope>
    <source>
        <strain evidence="1">SCGC AB-777_F03</strain>
    </source>
</reference>